<dbReference type="Gene3D" id="2.40.440.10">
    <property type="entry name" value="L,D-transpeptidase catalytic domain-like"/>
    <property type="match status" value="1"/>
</dbReference>
<accession>A0A1J5Q386</accession>
<dbReference type="GO" id="GO:0008360">
    <property type="term" value="P:regulation of cell shape"/>
    <property type="evidence" value="ECO:0007669"/>
    <property type="project" value="UniProtKB-KW"/>
</dbReference>
<dbReference type="Pfam" id="PF03734">
    <property type="entry name" value="YkuD"/>
    <property type="match status" value="1"/>
</dbReference>
<proteinExistence type="predicted"/>
<dbReference type="PANTHER" id="PTHR41533:SF2">
    <property type="entry name" value="BLR7131 PROTEIN"/>
    <property type="match status" value="1"/>
</dbReference>
<dbReference type="Pfam" id="PF20142">
    <property type="entry name" value="Scaffold"/>
    <property type="match status" value="1"/>
</dbReference>
<keyword evidence="4" id="KW-0573">Peptidoglycan synthesis</keyword>
<dbReference type="AlphaFoldDB" id="A0A1J5Q386"/>
<dbReference type="InterPro" id="IPR045380">
    <property type="entry name" value="LD_TPept_scaffold_dom"/>
</dbReference>
<evidence type="ECO:0000313" key="7">
    <source>
        <dbReference type="EMBL" id="OIQ74348.1"/>
    </source>
</evidence>
<comment type="pathway">
    <text evidence="1">Cell wall biogenesis; peptidoglycan biosynthesis.</text>
</comment>
<evidence type="ECO:0000256" key="2">
    <source>
        <dbReference type="ARBA" id="ARBA00022679"/>
    </source>
</evidence>
<dbReference type="SUPFAM" id="SSF47090">
    <property type="entry name" value="PGBD-like"/>
    <property type="match status" value="1"/>
</dbReference>
<dbReference type="Pfam" id="PF01471">
    <property type="entry name" value="PG_binding_1"/>
    <property type="match status" value="1"/>
</dbReference>
<dbReference type="EMBL" id="MLJW01002539">
    <property type="protein sequence ID" value="OIQ74348.1"/>
    <property type="molecule type" value="Genomic_DNA"/>
</dbReference>
<keyword evidence="3" id="KW-0133">Cell shape</keyword>
<dbReference type="Gene3D" id="1.10.101.10">
    <property type="entry name" value="PGBD-like superfamily/PGBD"/>
    <property type="match status" value="1"/>
</dbReference>
<evidence type="ECO:0000256" key="4">
    <source>
        <dbReference type="ARBA" id="ARBA00022984"/>
    </source>
</evidence>
<dbReference type="PANTHER" id="PTHR41533">
    <property type="entry name" value="L,D-TRANSPEPTIDASE HI_1667-RELATED"/>
    <property type="match status" value="1"/>
</dbReference>
<dbReference type="SUPFAM" id="SSF141523">
    <property type="entry name" value="L,D-transpeptidase catalytic domain-like"/>
    <property type="match status" value="1"/>
</dbReference>
<gene>
    <name evidence="7" type="ORF">GALL_440020</name>
</gene>
<dbReference type="InterPro" id="IPR002477">
    <property type="entry name" value="Peptidoglycan-bd-like"/>
</dbReference>
<dbReference type="UniPathway" id="UPA00219"/>
<evidence type="ECO:0000256" key="1">
    <source>
        <dbReference type="ARBA" id="ARBA00004752"/>
    </source>
</evidence>
<dbReference type="InterPro" id="IPR036366">
    <property type="entry name" value="PGBDSf"/>
</dbReference>
<dbReference type="InterPro" id="IPR038063">
    <property type="entry name" value="Transpep_catalytic_dom"/>
</dbReference>
<sequence length="550" mass="59700">MMFGSACGRFVPGAAFALAAFCLSLPAASSAVAQTATSDATSMAQAGQLSAFAQAVATAAARDPALAAFYRSNGYTPIWTGAGDADRRAAFLTAIANAGELGLPAARYDRAGLVPKFHDVQTERDLGDLEVQMSRDFLQYARDVQTGVLVPSQVDPNIVRQVPQQDPLEVITRFVKSDPAAFLAELPPQAPEYNRLLKEEAALETRIADGGWGAKVVAKALKPEQSGGPVVALRDRLIAMGYLPQTASAEYDDALKTAVVQFQADHGLTPDGIATGETIAEVNVEPVQRLKSVIVALERERWMNFDLGKRHIWVNLADFSAKVIDDGKVTFETPAVVGRVGKDTSTPEFSDHVRFMIVNPTWNVPRSIVVKEYLPAMQKNPNADGQLTLIDSHGQKVDRSSVDFSQYNADTFPFALKQPPSDGNALGLVKFMFPNKYNIYLHDTPTKYLFSHEVRAFSHGCIRLAKPFDLAYTLLAPQSDNPVATFKAALNTHVETTVELKEPVQVHLVYFTAIAPVKGQMEYRRDIYGRDAEIFAALAKAGVVLGAVQG</sequence>
<dbReference type="PROSITE" id="PS52029">
    <property type="entry name" value="LD_TPASE"/>
    <property type="match status" value="1"/>
</dbReference>
<dbReference type="InterPro" id="IPR052905">
    <property type="entry name" value="LD-transpeptidase_YkuD-like"/>
</dbReference>
<protein>
    <submittedName>
        <fullName evidence="7">Murein L,D-transpeptidase</fullName>
    </submittedName>
</protein>
<comment type="caution">
    <text evidence="7">The sequence shown here is derived from an EMBL/GenBank/DDBJ whole genome shotgun (WGS) entry which is preliminary data.</text>
</comment>
<reference evidence="7" key="1">
    <citation type="submission" date="2016-10" db="EMBL/GenBank/DDBJ databases">
        <title>Sequence of Gallionella enrichment culture.</title>
        <authorList>
            <person name="Poehlein A."/>
            <person name="Muehling M."/>
            <person name="Daniel R."/>
        </authorList>
    </citation>
    <scope>NUCLEOTIDE SEQUENCE</scope>
</reference>
<dbReference type="InterPro" id="IPR036365">
    <property type="entry name" value="PGBD-like_sf"/>
</dbReference>
<feature type="domain" description="L,D-TPase catalytic" evidence="6">
    <location>
        <begin position="310"/>
        <end position="486"/>
    </location>
</feature>
<dbReference type="GO" id="GO:0016740">
    <property type="term" value="F:transferase activity"/>
    <property type="evidence" value="ECO:0007669"/>
    <property type="project" value="UniProtKB-KW"/>
</dbReference>
<dbReference type="CDD" id="cd16913">
    <property type="entry name" value="YkuD_like"/>
    <property type="match status" value="1"/>
</dbReference>
<name>A0A1J5Q386_9ZZZZ</name>
<dbReference type="InterPro" id="IPR005490">
    <property type="entry name" value="LD_TPept_cat_dom"/>
</dbReference>
<evidence type="ECO:0000256" key="3">
    <source>
        <dbReference type="ARBA" id="ARBA00022960"/>
    </source>
</evidence>
<organism evidence="7">
    <name type="scientific">mine drainage metagenome</name>
    <dbReference type="NCBI Taxonomy" id="410659"/>
    <lineage>
        <taxon>unclassified sequences</taxon>
        <taxon>metagenomes</taxon>
        <taxon>ecological metagenomes</taxon>
    </lineage>
</organism>
<evidence type="ECO:0000259" key="6">
    <source>
        <dbReference type="PROSITE" id="PS52029"/>
    </source>
</evidence>
<dbReference type="GO" id="GO:0009252">
    <property type="term" value="P:peptidoglycan biosynthetic process"/>
    <property type="evidence" value="ECO:0007669"/>
    <property type="project" value="UniProtKB-UniPathway"/>
</dbReference>
<evidence type="ECO:0000256" key="5">
    <source>
        <dbReference type="ARBA" id="ARBA00023316"/>
    </source>
</evidence>
<dbReference type="GO" id="GO:0071555">
    <property type="term" value="P:cell wall organization"/>
    <property type="evidence" value="ECO:0007669"/>
    <property type="project" value="UniProtKB-KW"/>
</dbReference>
<keyword evidence="2" id="KW-0808">Transferase</keyword>
<keyword evidence="5" id="KW-0961">Cell wall biogenesis/degradation</keyword>